<comment type="caution">
    <text evidence="2">The sequence shown here is derived from an EMBL/GenBank/DDBJ whole genome shotgun (WGS) entry which is preliminary data.</text>
</comment>
<dbReference type="InterPro" id="IPR045163">
    <property type="entry name" value="Focadhesin/RST1"/>
</dbReference>
<dbReference type="OrthoDB" id="6354723at2759"/>
<dbReference type="PANTHER" id="PTHR16212">
    <property type="entry name" value="FOCADHESIN FAMILY MEMBER"/>
    <property type="match status" value="1"/>
</dbReference>
<keyword evidence="3" id="KW-1185">Reference proteome</keyword>
<name>A0A553N6E1_TIGCA</name>
<dbReference type="EMBL" id="VCGU01000459">
    <property type="protein sequence ID" value="TRY61002.1"/>
    <property type="molecule type" value="Genomic_DNA"/>
</dbReference>
<dbReference type="GO" id="GO:0060147">
    <property type="term" value="P:regulation of post-transcriptional gene silencing"/>
    <property type="evidence" value="ECO:0007669"/>
    <property type="project" value="InterPro"/>
</dbReference>
<dbReference type="OMA" id="FEPNCFE"/>
<dbReference type="InterPro" id="IPR022542">
    <property type="entry name" value="FOCAD/RST1_DUF3730"/>
</dbReference>
<gene>
    <name evidence="2" type="ORF">TCAL_03199</name>
</gene>
<protein>
    <recommendedName>
        <fullName evidence="1">DUF3730 domain-containing protein</fullName>
    </recommendedName>
</protein>
<accession>A0A553N6E1</accession>
<evidence type="ECO:0000313" key="2">
    <source>
        <dbReference type="EMBL" id="TRY61002.1"/>
    </source>
</evidence>
<dbReference type="AlphaFoldDB" id="A0A553N6E1"/>
<evidence type="ECO:0000259" key="1">
    <source>
        <dbReference type="Pfam" id="PF12530"/>
    </source>
</evidence>
<dbReference type="Proteomes" id="UP000318571">
    <property type="component" value="Chromosome 8"/>
</dbReference>
<proteinExistence type="predicted"/>
<dbReference type="Pfam" id="PF12530">
    <property type="entry name" value="DUF3730"/>
    <property type="match status" value="1"/>
</dbReference>
<dbReference type="PANTHER" id="PTHR16212:SF4">
    <property type="entry name" value="FOCADHESIN"/>
    <property type="match status" value="1"/>
</dbReference>
<reference evidence="2 3" key="1">
    <citation type="journal article" date="2018" name="Nat. Ecol. Evol.">
        <title>Genomic signatures of mitonuclear coevolution across populations of Tigriopus californicus.</title>
        <authorList>
            <person name="Barreto F.S."/>
            <person name="Watson E.T."/>
            <person name="Lima T.G."/>
            <person name="Willett C.S."/>
            <person name="Edmands S."/>
            <person name="Li W."/>
            <person name="Burton R.S."/>
        </authorList>
    </citation>
    <scope>NUCLEOTIDE SEQUENCE [LARGE SCALE GENOMIC DNA]</scope>
    <source>
        <strain evidence="2 3">San Diego</strain>
    </source>
</reference>
<feature type="domain" description="DUF3730" evidence="1">
    <location>
        <begin position="448"/>
        <end position="651"/>
    </location>
</feature>
<organism evidence="2 3">
    <name type="scientific">Tigriopus californicus</name>
    <name type="common">Marine copepod</name>
    <dbReference type="NCBI Taxonomy" id="6832"/>
    <lineage>
        <taxon>Eukaryota</taxon>
        <taxon>Metazoa</taxon>
        <taxon>Ecdysozoa</taxon>
        <taxon>Arthropoda</taxon>
        <taxon>Crustacea</taxon>
        <taxon>Multicrustacea</taxon>
        <taxon>Hexanauplia</taxon>
        <taxon>Copepoda</taxon>
        <taxon>Harpacticoida</taxon>
        <taxon>Harpacticidae</taxon>
        <taxon>Tigriopus</taxon>
    </lineage>
</organism>
<evidence type="ECO:0000313" key="3">
    <source>
        <dbReference type="Proteomes" id="UP000318571"/>
    </source>
</evidence>
<dbReference type="STRING" id="6832.A0A553N6E1"/>
<sequence>MEDIRKKLDPKQVTLSPLPVTEGALNKLKDVILNQVAIPTTQNRESIQLLWEQCQSEHRVVAYNAVRILLELVDSKVLELGPTLSGLSALSYQIKHPEGLVWAISQLLAIHSPKKYALVSNPHPYVVLLRSYPATWPHIHNVIQNQMNRAQTNGNNVIEDLRPLLMFLFCNPHHHEHFSGFRQILLVDLIQAQPNLQLKPFWEDVLQWLPFNSKVSAYEQYRMSLQIWSELGWDQPTLLPSLCSVIVSFSRFGLNPNIVIKDITNKWEASKCSDNIANESVIILSSALSETSSYQQRGIIELILSLCEKAQMIPEVIGIVLFQILVFVSKKTQITQRLVEQIETLKAMSKSKPVSDLSIVSVPIAPFHVPWAKARQVFNLLRFISGSERSTTQWLKSIERLNLGDFTDEVPVLSSIAILTDSGEQLILIMRIFGQVIGLQPEYALQVLAVLMHKLAQKTEPETKLALLTHIPMLGKDKLSIGVTVQLINSLGSRPGLICLKIKLLYDLWLIEDRIYPQLRKALDENTVMKTAHEYEFFLTKALVLKGVCEKSPSKHGADLLPMLSDILNKFGDPIDSALCCMALDGIRSLCEAQIIDIRTTVNVLWSKLWNDGRLRVRSHFYQILRVTALFDLESAVFQEFKSETLTRLWERLVLPGQGEDIPAISQAIVGFKLQDHKLKMLPSYVIENLKYPDGFIPKDDTSLPPKPEHVWEVIPSDIWTKLMTDCPIPELQHQFRDLLVHLLDEELKGLPRGAYYLSQAMKNRGEEPENYGFLKEGSILRGLIAYCQGVLNSRIPMHQEALQKVLWILSRPYPKHFPPLNWTWLENLQRYSKEALAIACLQCEHSRSAKWIVEKAIQNNASDEVLLTHAAKMAFGLEDDKLSEILEMGLNQRIRKIQCQSDVDNAARLMLTLKTSNKKSPMILECIEKLSKLIPQEEEELYEAYLDVIQELPTSTLDMMSNTSFHFQVSPTQIYRALSIRVHLACSDESDHPLNWLNTCIESASKMETLDMTSILRNLATVINHGRVKYPQANRQWLMELMGQVRATLRPGNNAKVFKRLFEIFTFAIVHFAQVDCFCHPKERLYSSPEECSDLLPIAVASLLQAKSVIWNGLGPQVCEWMLSLLSERAFPSELRNTVIAALPAFKVDEQYSEASMWSRIVLITSAMPLE</sequence>